<feature type="region of interest" description="Disordered" evidence="1">
    <location>
        <begin position="28"/>
        <end position="49"/>
    </location>
</feature>
<evidence type="ECO:0000256" key="1">
    <source>
        <dbReference type="SAM" id="MobiDB-lite"/>
    </source>
</evidence>
<protein>
    <submittedName>
        <fullName evidence="2">Uncharacterized protein</fullName>
    </submittedName>
</protein>
<evidence type="ECO:0000313" key="2">
    <source>
        <dbReference type="EMBL" id="KYM97122.1"/>
    </source>
</evidence>
<organism evidence="2 3">
    <name type="scientific">Cyphomyrmex costatus</name>
    <dbReference type="NCBI Taxonomy" id="456900"/>
    <lineage>
        <taxon>Eukaryota</taxon>
        <taxon>Metazoa</taxon>
        <taxon>Ecdysozoa</taxon>
        <taxon>Arthropoda</taxon>
        <taxon>Hexapoda</taxon>
        <taxon>Insecta</taxon>
        <taxon>Pterygota</taxon>
        <taxon>Neoptera</taxon>
        <taxon>Endopterygota</taxon>
        <taxon>Hymenoptera</taxon>
        <taxon>Apocrita</taxon>
        <taxon>Aculeata</taxon>
        <taxon>Formicoidea</taxon>
        <taxon>Formicidae</taxon>
        <taxon>Myrmicinae</taxon>
        <taxon>Cyphomyrmex</taxon>
    </lineage>
</organism>
<reference evidence="2 3" key="1">
    <citation type="submission" date="2016-03" db="EMBL/GenBank/DDBJ databases">
        <title>Cyphomyrmex costatus WGS genome.</title>
        <authorList>
            <person name="Nygaard S."/>
            <person name="Hu H."/>
            <person name="Boomsma J."/>
            <person name="Zhang G."/>
        </authorList>
    </citation>
    <scope>NUCLEOTIDE SEQUENCE [LARGE SCALE GENOMIC DNA]</scope>
    <source>
        <strain evidence="2">MS0001</strain>
        <tissue evidence="2">Whole body</tissue>
    </source>
</reference>
<feature type="compositionally biased region" description="Low complexity" evidence="1">
    <location>
        <begin position="35"/>
        <end position="49"/>
    </location>
</feature>
<name>A0A195C8H0_9HYME</name>
<dbReference type="Proteomes" id="UP000078542">
    <property type="component" value="Unassembled WGS sequence"/>
</dbReference>
<proteinExistence type="predicted"/>
<gene>
    <name evidence="2" type="ORF">ALC62_12230</name>
</gene>
<dbReference type="EMBL" id="KQ978081">
    <property type="protein sequence ID" value="KYM97122.1"/>
    <property type="molecule type" value="Genomic_DNA"/>
</dbReference>
<dbReference type="AlphaFoldDB" id="A0A195C8H0"/>
<keyword evidence="3" id="KW-1185">Reference proteome</keyword>
<sequence length="49" mass="5732">MRVNFDHGEREKSDYGLVDTKRDCFRRSSRAPPDSFSQNNESNFFSLST</sequence>
<evidence type="ECO:0000313" key="3">
    <source>
        <dbReference type="Proteomes" id="UP000078542"/>
    </source>
</evidence>
<accession>A0A195C8H0</accession>